<keyword evidence="2" id="KW-1185">Reference proteome</keyword>
<dbReference type="RefSeq" id="WP_377177851.1">
    <property type="nucleotide sequence ID" value="NZ_JBHUJB010000032.1"/>
</dbReference>
<dbReference type="Proteomes" id="UP001597389">
    <property type="component" value="Unassembled WGS sequence"/>
</dbReference>
<evidence type="ECO:0000313" key="2">
    <source>
        <dbReference type="Proteomes" id="UP001597389"/>
    </source>
</evidence>
<comment type="caution">
    <text evidence="1">The sequence shown here is derived from an EMBL/GenBank/DDBJ whole genome shotgun (WGS) entry which is preliminary data.</text>
</comment>
<organism evidence="1 2">
    <name type="scientific">Rubritalea tangerina</name>
    <dbReference type="NCBI Taxonomy" id="430798"/>
    <lineage>
        <taxon>Bacteria</taxon>
        <taxon>Pseudomonadati</taxon>
        <taxon>Verrucomicrobiota</taxon>
        <taxon>Verrucomicrobiia</taxon>
        <taxon>Verrucomicrobiales</taxon>
        <taxon>Rubritaleaceae</taxon>
        <taxon>Rubritalea</taxon>
    </lineage>
</organism>
<dbReference type="NCBIfam" id="TIGR01643">
    <property type="entry name" value="YD_repeat_2x"/>
    <property type="match status" value="2"/>
</dbReference>
<dbReference type="EMBL" id="JBHUJB010000032">
    <property type="protein sequence ID" value="MFD2158731.1"/>
    <property type="molecule type" value="Genomic_DNA"/>
</dbReference>
<name>A0ABW4ZAZ7_9BACT</name>
<reference evidence="2" key="1">
    <citation type="journal article" date="2019" name="Int. J. Syst. Evol. Microbiol.">
        <title>The Global Catalogue of Microorganisms (GCM) 10K type strain sequencing project: providing services to taxonomists for standard genome sequencing and annotation.</title>
        <authorList>
            <consortium name="The Broad Institute Genomics Platform"/>
            <consortium name="The Broad Institute Genome Sequencing Center for Infectious Disease"/>
            <person name="Wu L."/>
            <person name="Ma J."/>
        </authorList>
    </citation>
    <scope>NUCLEOTIDE SEQUENCE [LARGE SCALE GENOMIC DNA]</scope>
    <source>
        <strain evidence="2">CCUG 57942</strain>
    </source>
</reference>
<dbReference type="PANTHER" id="PTHR32305:SF15">
    <property type="entry name" value="PROTEIN RHSA-RELATED"/>
    <property type="match status" value="1"/>
</dbReference>
<protein>
    <submittedName>
        <fullName evidence="1">RHS repeat domain-containing protein</fullName>
    </submittedName>
</protein>
<dbReference type="Gene3D" id="2.180.10.10">
    <property type="entry name" value="RHS repeat-associated core"/>
    <property type="match status" value="3"/>
</dbReference>
<dbReference type="InterPro" id="IPR050708">
    <property type="entry name" value="T6SS_VgrG/RHS"/>
</dbReference>
<dbReference type="InterPro" id="IPR031325">
    <property type="entry name" value="RHS_repeat"/>
</dbReference>
<dbReference type="PANTHER" id="PTHR32305">
    <property type="match status" value="1"/>
</dbReference>
<dbReference type="NCBIfam" id="TIGR03696">
    <property type="entry name" value="Rhs_assc_core"/>
    <property type="match status" value="1"/>
</dbReference>
<proteinExistence type="predicted"/>
<evidence type="ECO:0000313" key="1">
    <source>
        <dbReference type="EMBL" id="MFD2158731.1"/>
    </source>
</evidence>
<accession>A0ABW4ZAZ7</accession>
<dbReference type="InterPro" id="IPR022385">
    <property type="entry name" value="Rhs_assc_core"/>
</dbReference>
<dbReference type="InterPro" id="IPR006530">
    <property type="entry name" value="YD"/>
</dbReference>
<dbReference type="Pfam" id="PF05593">
    <property type="entry name" value="RHS_repeat"/>
    <property type="match status" value="2"/>
</dbReference>
<sequence length="1935" mass="215002">MRSHDNAGSFGLRSGFENYDRSLWLRRNKSFIKRQDVGTSEKLGQMHYDASRQAWVDLQAVGKHVFGVFLYDASGVLITSGTNRDQAQSAILMHHDGSSEHYEIIWKSNGEGHGRLVTLMDRNGNATTIDYAVAQPLGAVADLEQYKRKSTITDAYGRSAQITTIEQGGQWVVSRIDFPNGQHATYEYADMGDLGNPVLSKVNHPNGGQTTWTVGTLAGPNLLELSVVEPNARPGSRQKKLYFTQKTGFDYAGNAVTTVPRKLRYSKNGEGEATFTYRLGTDSVFQRFSYVGGNKYMHLEISEAANGITKYGFLKPDAGRDSHFFTATDTTAWAKENVRTQVNASSRYATAMTDGLGRGKAVTRNPITQQVVGRVLADGSTNSATHNTFAMPLSSVDRLGRSSVHSYDLQGNRLTSTRGVGSAEESTKSYVYNSRGQLIEERDALYDANKPELHNTQYVYNAAGYLIKKIAAADVEGGTRPVSVYSYDSYGRVVSTTDPVGRTVSYEYDVMSRVVKTTYNDGSTELVHYQAGTDLVTSRTDRNGILTSYTYDLADRAIETRLAAGTPEESLEQCTYLEGTRQKETCTINGEKTTYLFDHRNRVVGTTRQVNADTALSTSTEYDQLSRRRSSTDAYGRKTYFLYDQNDRITRTVTETVPNGLTNVPAIVENASQSATAHSYSLTDKDGNSLVTAGTHQVTYTCPRDLFLKNLVRDNTITNHKYLITDVIFDAEGQRLLQTDARGNKTWMEYDQLGRNTLTVRAVGTPEEIRSETDYDDNSNVIEQRLPRYFAESVDDGNGGQTNLRAVETYTYNGRNMKASHTTAAGSEVEATQSWTYLLDGKLDTHTDFRGNILQQLWHACCGRLQATIDRDGTSTTISNTDYNGNVTHTATVSAVPNSADYHNPVNAETLQETTTRYDGRGRPTYTTRWLTPLGEVVDHARENLNQQNGTNDTLVPIAGLDGVSASSGLTTSYLYDEDLTDGVGIDASYAAQFTELTNRGTTLGAGANGFAVEVTNPAGEKSVRVTDGAGRTILSINPEGDIQTVHYDEVVTEASLNTQNSTLNIPGDLLATTQTDALGNSNTSYTDGVGRSIASEDAIGSFSFRAYDANSNLVSTRDPNGLGQDCTFDALNRDVTCADLQEQADGVDRYKLYNAASQVISSADAQGNVTTQSYDARNRLVSTTDPNQIVVDYTYDANSNLTSLNDGNGNTRTWEYNARNLKSRKTNPTPNDVLDYAYDALRRLTLKIDQDNHHHISEYDMASRLEKRVYKTGGTITESEDTFTYDGASRLLTSSKGRYSVTTAHTYAADSSPLSESISYQGKTYTTARTYDAANRPVSQTFQDGNIQTWGYDARNLVTSTSYDGESVLTQTQDDGYRLSTQTLGNGLTRNLTYGRSDNLRTRDVVMDGITAIEELDLSYTYAVDKQITAETVAGGVMQDASFSASYDDGNRVTAWNRTGAIDSNSPETQNWNYDDAGNWTSTTIDGTVQNRSHNDDNELTAVGSNVTTLDNRGNLTEDDQGNVYLYDLDNRLKRVELDNNTDVDMVYDALGRRVLTDNGSDETFYTWWGDQEVAEHEHNSTQSTVQNDLWAHPTALNTITARAVEGSKFKMEWYHKNYLDHVYAVSDDSGDILEHYRYNAFGEVEIYNTSGNQLATSAIGNKVTWNSRRYDSDTKLHYYKYRHYKPDYGRWLSRDSIEEKGGYNLYNFVQNRPLYNYDTLGCIVFEKNHKATGMGAVDFSFKDVAQMVKARYKDSKVCVHLHYSESPRAPHTRADVMSGANMYSEDDSFVKVLVLITGHGNFPGNVSKVVEEGINRSKRGTHMILLDKEVNTSTLEMDIHNAASKNYAGIFSCYWEPHFKHITSDSYIPSRRYPSLTKEEQRNFDTSKVYYMEEGSLYGITVHKELIKKQIDPLKDKDVNVAIFMNRGAVRAP</sequence>
<gene>
    <name evidence="1" type="ORF">ACFSW8_07475</name>
</gene>